<dbReference type="PANTHER" id="PTHR11709">
    <property type="entry name" value="MULTI-COPPER OXIDASE"/>
    <property type="match status" value="1"/>
</dbReference>
<keyword evidence="12" id="KW-0406">Ion transport</keyword>
<evidence type="ECO:0000256" key="4">
    <source>
        <dbReference type="ARBA" id="ARBA00013107"/>
    </source>
</evidence>
<dbReference type="InterPro" id="IPR033138">
    <property type="entry name" value="Cu_oxidase_CS"/>
</dbReference>
<dbReference type="InterPro" id="IPR011706">
    <property type="entry name" value="Cu-oxidase_C"/>
</dbReference>
<dbReference type="InterPro" id="IPR008972">
    <property type="entry name" value="Cupredoxin"/>
</dbReference>
<keyword evidence="8 16" id="KW-0732">Signal</keyword>
<organism evidence="19 20">
    <name type="scientific">Scleropages formosus</name>
    <name type="common">Asian bonytongue</name>
    <name type="synonym">Osteoglossum formosum</name>
    <dbReference type="NCBI Taxonomy" id="113540"/>
    <lineage>
        <taxon>Eukaryota</taxon>
        <taxon>Metazoa</taxon>
        <taxon>Chordata</taxon>
        <taxon>Craniata</taxon>
        <taxon>Vertebrata</taxon>
        <taxon>Euteleostomi</taxon>
        <taxon>Actinopterygii</taxon>
        <taxon>Neopterygii</taxon>
        <taxon>Teleostei</taxon>
        <taxon>Osteoglossocephala</taxon>
        <taxon>Osteoglossomorpha</taxon>
        <taxon>Osteoglossiformes</taxon>
        <taxon>Osteoglossidae</taxon>
        <taxon>Scleropages</taxon>
    </lineage>
</organism>
<dbReference type="AlphaFoldDB" id="A0A0P7XIF6"/>
<evidence type="ECO:0000313" key="20">
    <source>
        <dbReference type="Proteomes" id="UP000034805"/>
    </source>
</evidence>
<protein>
    <recommendedName>
        <fullName evidence="4">ferroxidase</fullName>
        <ecNumber evidence="4">1.16.3.1</ecNumber>
    </recommendedName>
</protein>
<evidence type="ECO:0000259" key="17">
    <source>
        <dbReference type="Pfam" id="PF07731"/>
    </source>
</evidence>
<dbReference type="PROSITE" id="PS00079">
    <property type="entry name" value="MULTICOPPER_OXIDASE1"/>
    <property type="match status" value="3"/>
</dbReference>
<evidence type="ECO:0000256" key="11">
    <source>
        <dbReference type="ARBA" id="ARBA00023002"/>
    </source>
</evidence>
<keyword evidence="5" id="KW-0813">Transport</keyword>
<evidence type="ECO:0000256" key="15">
    <source>
        <dbReference type="ARBA" id="ARBA00023180"/>
    </source>
</evidence>
<keyword evidence="10" id="KW-1133">Transmembrane helix</keyword>
<dbReference type="GO" id="GO:0005507">
    <property type="term" value="F:copper ion binding"/>
    <property type="evidence" value="ECO:0007669"/>
    <property type="project" value="InterPro"/>
</dbReference>
<evidence type="ECO:0000256" key="6">
    <source>
        <dbReference type="ARBA" id="ARBA00022692"/>
    </source>
</evidence>
<dbReference type="EC" id="1.16.3.1" evidence="4"/>
<dbReference type="FunFam" id="2.60.40.420:FF:000009">
    <property type="entry name" value="Ceruloplasmin"/>
    <property type="match status" value="1"/>
</dbReference>
<keyword evidence="11" id="KW-0560">Oxidoreductase</keyword>
<dbReference type="GO" id="GO:0006826">
    <property type="term" value="P:iron ion transport"/>
    <property type="evidence" value="ECO:0007669"/>
    <property type="project" value="TreeGrafter"/>
</dbReference>
<sequence length="1098" mass="123994">MVMDQASRTAAFRLVLLSVLFSGLDSTTRTFYIGIREEMWDFAPTGRNTVTGRVIDQDQAMFLNRYFSFFFFFTRQASLFLQQGPHRIGRVYKKAVYKQYTSETYSKEIAKPSWLGYLGPLLMAEVDDVIVVHLKNFASRPYSMHPHGVFYKKDSEGALYPDKTTGKNKTDDQVLPGGNYTYEWVVKPQYAPADGDKPCLTWVYHSHVHSSQDIASGLIGGLITCKKGTLFNPSNQTKPERKDVDKDFFLMFSVVDENLSWYLEENIQTFCSDPTGVDRDSEEFQESNRMHAINGYVFGNLPGLEICHNHTVAWHLLGMGNEVDVHAANFHGHTLLDRGHRTDVLSLFPASLVTAEMFAGTTGKWMLSCQVNDHIQAGMQAFYWVFSCGKETGGDQGGPPSGTTRHYYIAAEEQLWNYGPTGINALNNLSLSDASSPSESYFGTMRGHLGGVYRKAHYVAYTDDTFTTKKEAMDAEKHLGILGPVIRAETGDLIHVTFLNKASRNYSILPHGIQYEEGYEGSSYGTDTERSGHWVPPGQRFTYRWRVMEGPSPSDPACISFLYYSATDPVRDTNSGLVGPLLVCKSNTLDQSGAQKGVDKEFFLLFSLMDENLSWYLEDNIEMFGSNNSEPQDKDFQDSNIMHAVNGFLYGNLPGLDLCLGDRVSWHAFGLGSEMDIHGIHFEGNTVQWEGLRRDTFNLFPHTTVTVSMAPDSIGRFEISCMTTDHYEAGMRHQYTVQRCTRPHAEPTTTPLVLHYFIAAEELEWNYAPDRTWELEKHNATKETSPGSIFVGNGENRIGPKYKKVVFREYTNSSFLERKIRSSTEEHLEIMGPIIKAEVGEQILITFRNNASRAYSMYGHGVKMSQHPDAVEPGDVKEYRWNIPESSGPGPSDPNCISFAYHSSIDFVKDTVSGLIGPLVICRKGTLSQSRCRKDVDREFALLFMVFNENLSWYLGDNIKSYLGKDPGTFSMTPEFEESNKMHAINGKLYGNLNGLILMEGDRVDWYLLGMGSEVDMHTVHFHGETFTYKTNWTHRSDVFELFPGTFQTVSMVARNPGNWLMHCHVADHILAGMETTFTIRSSAGEEQGENWIRFLYA</sequence>
<reference evidence="19 20" key="1">
    <citation type="submission" date="2015-08" db="EMBL/GenBank/DDBJ databases">
        <title>The genome of the Asian arowana (Scleropages formosus).</title>
        <authorList>
            <person name="Tan M.H."/>
            <person name="Gan H.M."/>
            <person name="Croft L.J."/>
            <person name="Austin C.M."/>
        </authorList>
    </citation>
    <scope>NUCLEOTIDE SEQUENCE [LARGE SCALE GENOMIC DNA]</scope>
    <source>
        <strain evidence="19">Aro1</strain>
    </source>
</reference>
<keyword evidence="14" id="KW-1015">Disulfide bond</keyword>
<feature type="domain" description="Plastocyanin-like" evidence="17">
    <location>
        <begin position="972"/>
        <end position="1081"/>
    </location>
</feature>
<comment type="cofactor">
    <cofactor evidence="1">
        <name>Cu cation</name>
        <dbReference type="ChEBI" id="CHEBI:23378"/>
    </cofactor>
</comment>
<proteinExistence type="inferred from homology"/>
<evidence type="ECO:0000256" key="13">
    <source>
        <dbReference type="ARBA" id="ARBA00023136"/>
    </source>
</evidence>
<keyword evidence="9" id="KW-0677">Repeat</keyword>
<evidence type="ECO:0000256" key="8">
    <source>
        <dbReference type="ARBA" id="ARBA00022729"/>
    </source>
</evidence>
<comment type="caution">
    <text evidence="19">The sequence shown here is derived from an EMBL/GenBank/DDBJ whole genome shotgun (WGS) entry which is preliminary data.</text>
</comment>
<gene>
    <name evidence="19" type="ORF">Z043_104278</name>
</gene>
<keyword evidence="15" id="KW-0325">Glycoprotein</keyword>
<dbReference type="PANTHER" id="PTHR11709:SF233">
    <property type="entry name" value="FERROXIDASE HEPHL1"/>
    <property type="match status" value="1"/>
</dbReference>
<dbReference type="STRING" id="113540.ENSSFOP00015018356"/>
<dbReference type="EMBL" id="JARO02001135">
    <property type="protein sequence ID" value="KPP76378.1"/>
    <property type="molecule type" value="Genomic_DNA"/>
</dbReference>
<dbReference type="GO" id="GO:0004322">
    <property type="term" value="F:ferroxidase activity"/>
    <property type="evidence" value="ECO:0007669"/>
    <property type="project" value="UniProtKB-EC"/>
</dbReference>
<evidence type="ECO:0000256" key="7">
    <source>
        <dbReference type="ARBA" id="ARBA00022723"/>
    </source>
</evidence>
<name>A0A0P7XIF6_SCLFO</name>
<evidence type="ECO:0000259" key="18">
    <source>
        <dbReference type="Pfam" id="PF07732"/>
    </source>
</evidence>
<evidence type="ECO:0000256" key="3">
    <source>
        <dbReference type="ARBA" id="ARBA00010609"/>
    </source>
</evidence>
<dbReference type="Gene3D" id="2.60.40.420">
    <property type="entry name" value="Cupredoxins - blue copper proteins"/>
    <property type="match status" value="3"/>
</dbReference>
<dbReference type="FunFam" id="2.60.40.420:FF:000002">
    <property type="entry name" value="Hephaestin like 1"/>
    <property type="match status" value="2"/>
</dbReference>
<dbReference type="Pfam" id="PF07732">
    <property type="entry name" value="Cu-oxidase_3"/>
    <property type="match status" value="3"/>
</dbReference>
<dbReference type="InterPro" id="IPR002355">
    <property type="entry name" value="Cu_oxidase_Cu_BS"/>
</dbReference>
<evidence type="ECO:0000256" key="1">
    <source>
        <dbReference type="ARBA" id="ARBA00001935"/>
    </source>
</evidence>
<dbReference type="InterPro" id="IPR045087">
    <property type="entry name" value="Cu-oxidase_fam"/>
</dbReference>
<evidence type="ECO:0000256" key="9">
    <source>
        <dbReference type="ARBA" id="ARBA00022737"/>
    </source>
</evidence>
<dbReference type="Proteomes" id="UP000034805">
    <property type="component" value="Unassembled WGS sequence"/>
</dbReference>
<accession>A0A0P7XIF6</accession>
<evidence type="ECO:0000256" key="10">
    <source>
        <dbReference type="ARBA" id="ARBA00022989"/>
    </source>
</evidence>
<feature type="domain" description="Plastocyanin-like" evidence="18">
    <location>
        <begin position="481"/>
        <end position="585"/>
    </location>
</feature>
<evidence type="ECO:0000256" key="2">
    <source>
        <dbReference type="ARBA" id="ARBA00004167"/>
    </source>
</evidence>
<feature type="domain" description="Plastocyanin-like" evidence="18">
    <location>
        <begin position="829"/>
        <end position="923"/>
    </location>
</feature>
<dbReference type="InterPro" id="IPR011707">
    <property type="entry name" value="Cu-oxidase-like_N"/>
</dbReference>
<evidence type="ECO:0000256" key="16">
    <source>
        <dbReference type="SAM" id="SignalP"/>
    </source>
</evidence>
<comment type="similarity">
    <text evidence="3">Belongs to the multicopper oxidase family.</text>
</comment>
<feature type="domain" description="Plastocyanin-like" evidence="18">
    <location>
        <begin position="117"/>
        <end position="223"/>
    </location>
</feature>
<feature type="signal peptide" evidence="16">
    <location>
        <begin position="1"/>
        <end position="26"/>
    </location>
</feature>
<comment type="subcellular location">
    <subcellularLocation>
        <location evidence="2">Membrane</location>
        <topology evidence="2">Single-pass membrane protein</topology>
    </subcellularLocation>
</comment>
<evidence type="ECO:0000256" key="14">
    <source>
        <dbReference type="ARBA" id="ARBA00023157"/>
    </source>
</evidence>
<feature type="chain" id="PRO_5006145397" description="ferroxidase" evidence="16">
    <location>
        <begin position="27"/>
        <end position="1098"/>
    </location>
</feature>
<evidence type="ECO:0000313" key="19">
    <source>
        <dbReference type="EMBL" id="KPP76378.1"/>
    </source>
</evidence>
<dbReference type="PROSITE" id="PS00080">
    <property type="entry name" value="MULTICOPPER_OXIDASE2"/>
    <property type="match status" value="1"/>
</dbReference>
<dbReference type="SUPFAM" id="SSF49503">
    <property type="entry name" value="Cupredoxins"/>
    <property type="match status" value="6"/>
</dbReference>
<keyword evidence="13" id="KW-0472">Membrane</keyword>
<keyword evidence="6" id="KW-0812">Transmembrane</keyword>
<keyword evidence="7" id="KW-0479">Metal-binding</keyword>
<dbReference type="Pfam" id="PF07731">
    <property type="entry name" value="Cu-oxidase_2"/>
    <property type="match status" value="1"/>
</dbReference>
<dbReference type="GO" id="GO:0005886">
    <property type="term" value="C:plasma membrane"/>
    <property type="evidence" value="ECO:0007669"/>
    <property type="project" value="TreeGrafter"/>
</dbReference>
<evidence type="ECO:0000256" key="12">
    <source>
        <dbReference type="ARBA" id="ARBA00023065"/>
    </source>
</evidence>
<evidence type="ECO:0000256" key="5">
    <source>
        <dbReference type="ARBA" id="ARBA00022448"/>
    </source>
</evidence>